<dbReference type="EMBL" id="AP027729">
    <property type="protein sequence ID" value="BDZ41343.1"/>
    <property type="molecule type" value="Genomic_DNA"/>
</dbReference>
<dbReference type="Proteomes" id="UP001321475">
    <property type="component" value="Chromosome"/>
</dbReference>
<gene>
    <name evidence="6" type="ORF">GCM10025865_06420</name>
</gene>
<keyword evidence="3" id="KW-0808">Transferase</keyword>
<protein>
    <recommendedName>
        <fullName evidence="5">Carbohydrate kinase FGGY C-terminal domain-containing protein</fullName>
    </recommendedName>
</protein>
<dbReference type="Pfam" id="PF02782">
    <property type="entry name" value="FGGY_C"/>
    <property type="match status" value="1"/>
</dbReference>
<organism evidence="6 7">
    <name type="scientific">Paraoerskovia sediminicola</name>
    <dbReference type="NCBI Taxonomy" id="1138587"/>
    <lineage>
        <taxon>Bacteria</taxon>
        <taxon>Bacillati</taxon>
        <taxon>Actinomycetota</taxon>
        <taxon>Actinomycetes</taxon>
        <taxon>Micrococcales</taxon>
        <taxon>Cellulomonadaceae</taxon>
        <taxon>Paraoerskovia</taxon>
    </lineage>
</organism>
<feature type="domain" description="Carbohydrate kinase FGGY C-terminal" evidence="5">
    <location>
        <begin position="52"/>
        <end position="233"/>
    </location>
</feature>
<evidence type="ECO:0000313" key="7">
    <source>
        <dbReference type="Proteomes" id="UP001321475"/>
    </source>
</evidence>
<keyword evidence="7" id="KW-1185">Reference proteome</keyword>
<evidence type="ECO:0000256" key="1">
    <source>
        <dbReference type="ARBA" id="ARBA00009156"/>
    </source>
</evidence>
<evidence type="ECO:0000313" key="6">
    <source>
        <dbReference type="EMBL" id="BDZ41343.1"/>
    </source>
</evidence>
<keyword evidence="4" id="KW-0418">Kinase</keyword>
<reference evidence="7" key="1">
    <citation type="journal article" date="2019" name="Int. J. Syst. Evol. Microbiol.">
        <title>The Global Catalogue of Microorganisms (GCM) 10K type strain sequencing project: providing services to taxonomists for standard genome sequencing and annotation.</title>
        <authorList>
            <consortium name="The Broad Institute Genomics Platform"/>
            <consortium name="The Broad Institute Genome Sequencing Center for Infectious Disease"/>
            <person name="Wu L."/>
            <person name="Ma J."/>
        </authorList>
    </citation>
    <scope>NUCLEOTIDE SEQUENCE [LARGE SCALE GENOMIC DNA]</scope>
    <source>
        <strain evidence="7">NBRC 108565</strain>
    </source>
</reference>
<dbReference type="SUPFAM" id="SSF53067">
    <property type="entry name" value="Actin-like ATPase domain"/>
    <property type="match status" value="1"/>
</dbReference>
<dbReference type="Gene3D" id="3.30.420.40">
    <property type="match status" value="1"/>
</dbReference>
<dbReference type="PANTHER" id="PTHR43095">
    <property type="entry name" value="SUGAR KINASE"/>
    <property type="match status" value="1"/>
</dbReference>
<evidence type="ECO:0000256" key="4">
    <source>
        <dbReference type="ARBA" id="ARBA00022777"/>
    </source>
</evidence>
<evidence type="ECO:0000256" key="3">
    <source>
        <dbReference type="ARBA" id="ARBA00022679"/>
    </source>
</evidence>
<name>A0ABN6XAW0_9CELL</name>
<dbReference type="InterPro" id="IPR018485">
    <property type="entry name" value="FGGY_C"/>
</dbReference>
<keyword evidence="2" id="KW-0859">Xylose metabolism</keyword>
<dbReference type="InterPro" id="IPR043129">
    <property type="entry name" value="ATPase_NBD"/>
</dbReference>
<evidence type="ECO:0000259" key="5">
    <source>
        <dbReference type="Pfam" id="PF02782"/>
    </source>
</evidence>
<proteinExistence type="inferred from homology"/>
<accession>A0ABN6XAW0</accession>
<dbReference type="InterPro" id="IPR050406">
    <property type="entry name" value="FGGY_Carb_Kinase"/>
</dbReference>
<evidence type="ECO:0000256" key="2">
    <source>
        <dbReference type="ARBA" id="ARBA00022629"/>
    </source>
</evidence>
<comment type="similarity">
    <text evidence="1">Belongs to the FGGY kinase family.</text>
</comment>
<sequence length="271" mass="26899">MLPRVLGPGESGGVAAGSVAGAQVEGGALIGPGAGDNAGAALGLGMVPGDVAVSIGTSGVVSAIAAAQTADGTGMVTGFADATGAYLPLACTLNASRVLDAARRVLGVDHAGLSRLALQAPAGSDGLVLVPYLEGERTPNRPDATGTLHGLRLGNTTPAHVARAHVEGMLCGLADGLDALRDLGVAVDRLVLIGGGAQSEAVRRIAPQVFGMPVTVPEPGEYVADGAARQAAWVLSGEASAPRWTTSSATVYEAEGEPVVREQYAAVRDLV</sequence>
<keyword evidence="2" id="KW-0119">Carbohydrate metabolism</keyword>
<dbReference type="PANTHER" id="PTHR43095:SF5">
    <property type="entry name" value="XYLULOSE KINASE"/>
    <property type="match status" value="1"/>
</dbReference>